<reference evidence="3 4" key="1">
    <citation type="submission" date="2016-04" db="EMBL/GenBank/DDBJ databases">
        <title>Draft genome sequence of Janthinobacterium psychrotolerans sp. nov., isolated from freshwater sediments in Denmark.</title>
        <authorList>
            <person name="Gong X."/>
            <person name="Skrivergaard S."/>
            <person name="Korsgaard B.S."/>
            <person name="Schreiber L."/>
            <person name="Marshall I.P."/>
            <person name="Finster K."/>
            <person name="Schramm A."/>
        </authorList>
    </citation>
    <scope>NUCLEOTIDE SEQUENCE [LARGE SCALE GENOMIC DNA]</scope>
    <source>
        <strain evidence="3 4">S3-2</strain>
    </source>
</reference>
<protein>
    <submittedName>
        <fullName evidence="3">SPW repeat-containing protein</fullName>
    </submittedName>
</protein>
<dbReference type="InterPro" id="IPR005530">
    <property type="entry name" value="SPW"/>
</dbReference>
<feature type="transmembrane region" description="Helical" evidence="1">
    <location>
        <begin position="64"/>
        <end position="84"/>
    </location>
</feature>
<feature type="transmembrane region" description="Helical" evidence="1">
    <location>
        <begin position="90"/>
        <end position="108"/>
    </location>
</feature>
<proteinExistence type="predicted"/>
<keyword evidence="4" id="KW-1185">Reference proteome</keyword>
<dbReference type="AlphaFoldDB" id="A0A1A7BZR3"/>
<keyword evidence="1" id="KW-1133">Transmembrane helix</keyword>
<name>A0A1A7BZR3_9BURK</name>
<evidence type="ECO:0000259" key="2">
    <source>
        <dbReference type="Pfam" id="PF03779"/>
    </source>
</evidence>
<dbReference type="RefSeq" id="WP_082988909.1">
    <property type="nucleotide sequence ID" value="NZ_LOCQ01000055.1"/>
</dbReference>
<gene>
    <name evidence="3" type="ORF">ASR47_100852</name>
</gene>
<comment type="caution">
    <text evidence="3">The sequence shown here is derived from an EMBL/GenBank/DDBJ whole genome shotgun (WGS) entry which is preliminary data.</text>
</comment>
<evidence type="ECO:0000313" key="3">
    <source>
        <dbReference type="EMBL" id="OBV38992.1"/>
    </source>
</evidence>
<dbReference type="Proteomes" id="UP000092713">
    <property type="component" value="Unassembled WGS sequence"/>
</dbReference>
<dbReference type="EMBL" id="LOCQ01000055">
    <property type="protein sequence ID" value="OBV38992.1"/>
    <property type="molecule type" value="Genomic_DNA"/>
</dbReference>
<dbReference type="PATRIC" id="fig|1747903.4.peg.2558"/>
<dbReference type="STRING" id="1747903.ASR47_100852"/>
<keyword evidence="1" id="KW-0472">Membrane</keyword>
<keyword evidence="1" id="KW-0812">Transmembrane</keyword>
<feature type="domain" description="SPW repeat-containing integral membrane" evidence="2">
    <location>
        <begin position="10"/>
        <end position="105"/>
    </location>
</feature>
<feature type="transmembrane region" description="Helical" evidence="1">
    <location>
        <begin position="14"/>
        <end position="32"/>
    </location>
</feature>
<dbReference type="OrthoDB" id="32521at2"/>
<accession>A0A1A7BZR3</accession>
<organism evidence="3 4">
    <name type="scientific">Janthinobacterium psychrotolerans</name>
    <dbReference type="NCBI Taxonomy" id="1747903"/>
    <lineage>
        <taxon>Bacteria</taxon>
        <taxon>Pseudomonadati</taxon>
        <taxon>Pseudomonadota</taxon>
        <taxon>Betaproteobacteria</taxon>
        <taxon>Burkholderiales</taxon>
        <taxon>Oxalobacteraceae</taxon>
        <taxon>Janthinobacterium</taxon>
    </lineage>
</organism>
<sequence length="123" mass="13727">MATQFKLKRWQDQVILLLGLWLIVSPWALGYAQGSPQLVNALISGLVIAVLAAFDLYKTYFWAVVVNLLVGVWVAVSPWVLRLADQGPVLWNYLIVGVAVVVLALWELRTDPELHKHRPGKAA</sequence>
<dbReference type="Pfam" id="PF03779">
    <property type="entry name" value="SPW"/>
    <property type="match status" value="1"/>
</dbReference>
<feature type="transmembrane region" description="Helical" evidence="1">
    <location>
        <begin position="38"/>
        <end position="57"/>
    </location>
</feature>
<evidence type="ECO:0000313" key="4">
    <source>
        <dbReference type="Proteomes" id="UP000092713"/>
    </source>
</evidence>
<evidence type="ECO:0000256" key="1">
    <source>
        <dbReference type="SAM" id="Phobius"/>
    </source>
</evidence>